<reference evidence="1" key="1">
    <citation type="submission" date="2023-09" db="EMBL/GenBank/DDBJ databases">
        <title>30 novel species of actinomycetes from the DSMZ collection.</title>
        <authorList>
            <person name="Nouioui I."/>
        </authorList>
    </citation>
    <scope>NUCLEOTIDE SEQUENCE</scope>
    <source>
        <strain evidence="1">DSM 115977</strain>
    </source>
</reference>
<dbReference type="RefSeq" id="WP_311414808.1">
    <property type="nucleotide sequence ID" value="NZ_JAVRFL010000056.1"/>
</dbReference>
<dbReference type="EMBL" id="JAVRFL010000056">
    <property type="protein sequence ID" value="MDT0533160.1"/>
    <property type="molecule type" value="Genomic_DNA"/>
</dbReference>
<dbReference type="Proteomes" id="UP001180973">
    <property type="component" value="Unassembled WGS sequence"/>
</dbReference>
<name>A0ABU2X4N6_9ACTN</name>
<comment type="caution">
    <text evidence="1">The sequence shown here is derived from an EMBL/GenBank/DDBJ whole genome shotgun (WGS) entry which is preliminary data.</text>
</comment>
<accession>A0ABU2X4N6</accession>
<keyword evidence="2" id="KW-1185">Reference proteome</keyword>
<evidence type="ECO:0000313" key="2">
    <source>
        <dbReference type="Proteomes" id="UP001180973"/>
    </source>
</evidence>
<organism evidence="1 2">
    <name type="scientific">Micromonospora reichwaldensis</name>
    <dbReference type="NCBI Taxonomy" id="3075516"/>
    <lineage>
        <taxon>Bacteria</taxon>
        <taxon>Bacillati</taxon>
        <taxon>Actinomycetota</taxon>
        <taxon>Actinomycetes</taxon>
        <taxon>Micromonosporales</taxon>
        <taxon>Micromonosporaceae</taxon>
        <taxon>Micromonospora</taxon>
    </lineage>
</organism>
<protein>
    <submittedName>
        <fullName evidence="1">Uncharacterized protein</fullName>
    </submittedName>
</protein>
<gene>
    <name evidence="1" type="ORF">RM555_29635</name>
</gene>
<proteinExistence type="predicted"/>
<evidence type="ECO:0000313" key="1">
    <source>
        <dbReference type="EMBL" id="MDT0533160.1"/>
    </source>
</evidence>
<sequence length="51" mass="5450">MTTGQAPDVDVLRARVVAHEERWRGTIGGCPAAPEGNTLDVAARILDRLGH</sequence>